<dbReference type="Gene3D" id="3.40.50.150">
    <property type="entry name" value="Vaccinia Virus protein VP39"/>
    <property type="match status" value="1"/>
</dbReference>
<proteinExistence type="predicted"/>
<dbReference type="CDD" id="cd02440">
    <property type="entry name" value="AdoMet_MTases"/>
    <property type="match status" value="1"/>
</dbReference>
<dbReference type="GO" id="GO:0032259">
    <property type="term" value="P:methylation"/>
    <property type="evidence" value="ECO:0007669"/>
    <property type="project" value="UniProtKB-KW"/>
</dbReference>
<gene>
    <name evidence="1" type="ORF">SE18_04910</name>
</gene>
<dbReference type="GO" id="GO:0008168">
    <property type="term" value="F:methyltransferase activity"/>
    <property type="evidence" value="ECO:0007669"/>
    <property type="project" value="UniProtKB-KW"/>
</dbReference>
<keyword evidence="1" id="KW-0808">Transferase</keyword>
<keyword evidence="1" id="KW-0489">Methyltransferase</keyword>
<dbReference type="Pfam" id="PF13489">
    <property type="entry name" value="Methyltransf_23"/>
    <property type="match status" value="1"/>
</dbReference>
<evidence type="ECO:0000313" key="1">
    <source>
        <dbReference type="EMBL" id="KPL90721.1"/>
    </source>
</evidence>
<dbReference type="AlphaFoldDB" id="A0A0P6YLA2"/>
<protein>
    <submittedName>
        <fullName evidence="1">Methyltransferase type 11</fullName>
    </submittedName>
</protein>
<reference evidence="1 2" key="1">
    <citation type="submission" date="2015-07" db="EMBL/GenBank/DDBJ databases">
        <title>Whole genome sequence of Herpetosiphon geysericola DSM 7119.</title>
        <authorList>
            <person name="Hemp J."/>
            <person name="Ward L.M."/>
            <person name="Pace L.A."/>
            <person name="Fischer W.W."/>
        </authorList>
    </citation>
    <scope>NUCLEOTIDE SEQUENCE [LARGE SCALE GENOMIC DNA]</scope>
    <source>
        <strain evidence="1 2">DSM 7119</strain>
    </source>
</reference>
<name>A0A0P6YLA2_9CHLR</name>
<organism evidence="1 2">
    <name type="scientific">Herpetosiphon geysericola</name>
    <dbReference type="NCBI Taxonomy" id="70996"/>
    <lineage>
        <taxon>Bacteria</taxon>
        <taxon>Bacillati</taxon>
        <taxon>Chloroflexota</taxon>
        <taxon>Chloroflexia</taxon>
        <taxon>Herpetosiphonales</taxon>
        <taxon>Herpetosiphonaceae</taxon>
        <taxon>Herpetosiphon</taxon>
    </lineage>
</organism>
<dbReference type="OrthoDB" id="9805171at2"/>
<dbReference type="InterPro" id="IPR029063">
    <property type="entry name" value="SAM-dependent_MTases_sf"/>
</dbReference>
<dbReference type="PANTHER" id="PTHR43861">
    <property type="entry name" value="TRANS-ACONITATE 2-METHYLTRANSFERASE-RELATED"/>
    <property type="match status" value="1"/>
</dbReference>
<dbReference type="SUPFAM" id="SSF53335">
    <property type="entry name" value="S-adenosyl-L-methionine-dependent methyltransferases"/>
    <property type="match status" value="1"/>
</dbReference>
<dbReference type="RefSeq" id="WP_054533308.1">
    <property type="nucleotide sequence ID" value="NZ_LGKP01000010.1"/>
</dbReference>
<dbReference type="STRING" id="70996.SE18_04910"/>
<sequence length="259" mass="29726">MHPLDQLVEEYGQTMPAEAKPAYFRLHRYRFRALLRALPAAPARILEIGTTPGTFTGILRQAGYQVAGIDLFPQDRAELWQKLNVEVKFCNLDEQPIPYADGEFDAVVFSEVIEHLAGSPLKPLAEMLRVLKPGGRVIISTPNQFYFKSRMKTVGDVLLARPFESFKEFTRSMQLDGPQRYYNHSRLYTMAELRWMLEKAGFNVVKEFFGDAWERVGIEKGRILRHPLRVATKAGLWLLTSLRPEWRSMLLIVGTKPTN</sequence>
<evidence type="ECO:0000313" key="2">
    <source>
        <dbReference type="Proteomes" id="UP000050277"/>
    </source>
</evidence>
<accession>A0A0P6YLA2</accession>
<dbReference type="PATRIC" id="fig|70996.4.peg.2637"/>
<keyword evidence="2" id="KW-1185">Reference proteome</keyword>
<comment type="caution">
    <text evidence="1">The sequence shown here is derived from an EMBL/GenBank/DDBJ whole genome shotgun (WGS) entry which is preliminary data.</text>
</comment>
<dbReference type="EMBL" id="LGKP01000010">
    <property type="protein sequence ID" value="KPL90721.1"/>
    <property type="molecule type" value="Genomic_DNA"/>
</dbReference>
<dbReference type="Proteomes" id="UP000050277">
    <property type="component" value="Unassembled WGS sequence"/>
</dbReference>